<dbReference type="EMBL" id="AWVH01000023">
    <property type="protein sequence ID" value="ERJ93657.1"/>
    <property type="molecule type" value="Genomic_DNA"/>
</dbReference>
<protein>
    <submittedName>
        <fullName evidence="2">Uncharacterized protein</fullName>
    </submittedName>
</protein>
<feature type="transmembrane region" description="Helical" evidence="1">
    <location>
        <begin position="94"/>
        <end position="118"/>
    </location>
</feature>
<keyword evidence="3" id="KW-1185">Reference proteome</keyword>
<organism evidence="2 3">
    <name type="scientific">Treponema lecithinolyticum ATCC 700332</name>
    <dbReference type="NCBI Taxonomy" id="1321815"/>
    <lineage>
        <taxon>Bacteria</taxon>
        <taxon>Pseudomonadati</taxon>
        <taxon>Spirochaetota</taxon>
        <taxon>Spirochaetia</taxon>
        <taxon>Spirochaetales</taxon>
        <taxon>Treponemataceae</taxon>
        <taxon>Treponema</taxon>
    </lineage>
</organism>
<feature type="transmembrane region" description="Helical" evidence="1">
    <location>
        <begin position="26"/>
        <end position="43"/>
    </location>
</feature>
<proteinExistence type="predicted"/>
<comment type="caution">
    <text evidence="2">The sequence shown here is derived from an EMBL/GenBank/DDBJ whole genome shotgun (WGS) entry which is preliminary data.</text>
</comment>
<dbReference type="RefSeq" id="WP_021686970.1">
    <property type="nucleotide sequence ID" value="NZ_KI260564.1"/>
</dbReference>
<sequence length="119" mass="13723">MCKVSKGQTVFSSQRKPLLFKMTNRIVLFLFSFSLVLFCFYAAGNIQFFLDKNQKLLLNAVKITSILLLCFLTAGSVQILWYATHTKRFMLRFIALYVPLFIFAFVLFAFAFAVGFFAK</sequence>
<keyword evidence="1" id="KW-0472">Membrane</keyword>
<evidence type="ECO:0000256" key="1">
    <source>
        <dbReference type="SAM" id="Phobius"/>
    </source>
</evidence>
<keyword evidence="1" id="KW-1133">Transmembrane helix</keyword>
<keyword evidence="1" id="KW-0812">Transmembrane</keyword>
<name>A0ABN0P066_TRELE</name>
<evidence type="ECO:0000313" key="2">
    <source>
        <dbReference type="EMBL" id="ERJ93657.1"/>
    </source>
</evidence>
<gene>
    <name evidence="2" type="ORF">HMPREF9193_00746</name>
</gene>
<dbReference type="Proteomes" id="UP000016649">
    <property type="component" value="Unassembled WGS sequence"/>
</dbReference>
<evidence type="ECO:0000313" key="3">
    <source>
        <dbReference type="Proteomes" id="UP000016649"/>
    </source>
</evidence>
<accession>A0ABN0P066</accession>
<reference evidence="2 3" key="1">
    <citation type="submission" date="2013-08" db="EMBL/GenBank/DDBJ databases">
        <authorList>
            <person name="Weinstock G."/>
            <person name="Sodergren E."/>
            <person name="Wylie T."/>
            <person name="Fulton L."/>
            <person name="Fulton R."/>
            <person name="Fronick C."/>
            <person name="O'Laughlin M."/>
            <person name="Godfrey J."/>
            <person name="Miner T."/>
            <person name="Herter B."/>
            <person name="Appelbaum E."/>
            <person name="Cordes M."/>
            <person name="Lek S."/>
            <person name="Wollam A."/>
            <person name="Pepin K.H."/>
            <person name="Palsikar V.B."/>
            <person name="Mitreva M."/>
            <person name="Wilson R.K."/>
        </authorList>
    </citation>
    <scope>NUCLEOTIDE SEQUENCE [LARGE SCALE GENOMIC DNA]</scope>
    <source>
        <strain evidence="2 3">ATCC 700332</strain>
    </source>
</reference>
<feature type="transmembrane region" description="Helical" evidence="1">
    <location>
        <begin position="63"/>
        <end position="82"/>
    </location>
</feature>